<evidence type="ECO:0000313" key="3">
    <source>
        <dbReference type="Proteomes" id="UP000535437"/>
    </source>
</evidence>
<dbReference type="InterPro" id="IPR007235">
    <property type="entry name" value="Glyco_trans_28_C"/>
</dbReference>
<comment type="caution">
    <text evidence="2">The sequence shown here is derived from an EMBL/GenBank/DDBJ whole genome shotgun (WGS) entry which is preliminary data.</text>
</comment>
<protein>
    <submittedName>
        <fullName evidence="2">Putative glycosyltransferase</fullName>
    </submittedName>
</protein>
<organism evidence="2 3">
    <name type="scientific">Nesterenkonia xinjiangensis</name>
    <dbReference type="NCBI Taxonomy" id="225327"/>
    <lineage>
        <taxon>Bacteria</taxon>
        <taxon>Bacillati</taxon>
        <taxon>Actinomycetota</taxon>
        <taxon>Actinomycetes</taxon>
        <taxon>Micrococcales</taxon>
        <taxon>Micrococcaceae</taxon>
        <taxon>Nesterenkonia</taxon>
    </lineage>
</organism>
<dbReference type="PANTHER" id="PTHR21015:SF28">
    <property type="entry name" value="SLL1722 PROTEIN"/>
    <property type="match status" value="1"/>
</dbReference>
<dbReference type="AlphaFoldDB" id="A0A7Z0GKT6"/>
<dbReference type="Pfam" id="PF04101">
    <property type="entry name" value="Glyco_tran_28_C"/>
    <property type="match status" value="1"/>
</dbReference>
<evidence type="ECO:0000313" key="2">
    <source>
        <dbReference type="EMBL" id="NYJ76951.1"/>
    </source>
</evidence>
<keyword evidence="2" id="KW-0808">Transferase</keyword>
<feature type="domain" description="Glycosyl transferase family 28 C-terminal" evidence="1">
    <location>
        <begin position="220"/>
        <end position="342"/>
    </location>
</feature>
<name>A0A7Z0GKT6_9MICC</name>
<gene>
    <name evidence="2" type="ORF">HNR09_000362</name>
</gene>
<accession>A0A7Z0GKT6</accession>
<reference evidence="2 3" key="1">
    <citation type="submission" date="2020-07" db="EMBL/GenBank/DDBJ databases">
        <title>Sequencing the genomes of 1000 actinobacteria strains.</title>
        <authorList>
            <person name="Klenk H.-P."/>
        </authorList>
    </citation>
    <scope>NUCLEOTIDE SEQUENCE [LARGE SCALE GENOMIC DNA]</scope>
    <source>
        <strain evidence="2 3">DSM 15475</strain>
    </source>
</reference>
<keyword evidence="3" id="KW-1185">Reference proteome</keyword>
<evidence type="ECO:0000259" key="1">
    <source>
        <dbReference type="Pfam" id="PF04101"/>
    </source>
</evidence>
<dbReference type="Proteomes" id="UP000535437">
    <property type="component" value="Unassembled WGS sequence"/>
</dbReference>
<dbReference type="PANTHER" id="PTHR21015">
    <property type="entry name" value="UDP-N-ACETYLGLUCOSAMINE--N-ACETYLMURAMYL-(PENTAPEPTIDE) PYROPHOSPHORYL-UNDECAPRENOL N-ACETYLGLUCOSAMINE TRANSFERASE 1"/>
    <property type="match status" value="1"/>
</dbReference>
<dbReference type="SUPFAM" id="SSF53756">
    <property type="entry name" value="UDP-Glycosyltransferase/glycogen phosphorylase"/>
    <property type="match status" value="1"/>
</dbReference>
<dbReference type="GO" id="GO:0016758">
    <property type="term" value="F:hexosyltransferase activity"/>
    <property type="evidence" value="ECO:0007669"/>
    <property type="project" value="InterPro"/>
</dbReference>
<dbReference type="RefSeq" id="WP_179540497.1">
    <property type="nucleotide sequence ID" value="NZ_BAAALL010000010.1"/>
</dbReference>
<proteinExistence type="predicted"/>
<sequence length="404" mass="42334">MSITIAMYSHDSVGLGHARRNRAIAHALAADLPRLTGETVGGLLIAGHPDAARDSLPAGWDWLVLPGFTHTTAGYAARRMSLPAEQMSALRGATVAAAVDAVSPDLFIADRHPFGVGGELTEALDLLRGRPDCRTVLGLRDVLDAPEAAGREWDAVGGAERVAEAYDQMWIYGDAAVYDPRRTGEIPAALAAKGRTTGYLAHGRPDDDGAPAARPYVLTMVGGGSDGAHIALASALSEPPAGHRHLIVTGPQMPTEDVARIREAVDRRQESSPGRGGEPRVQVLRSAGNVPALVRDATAVVSMAGYNSVAEVMATTTPALLVPRHTRRAEQPRRTAALAAIGALDSLPAVELSPQALTRWLAGAVNRRTPRDQVDLDGLTRVGGFAAELIGAARTTPTEVPAHA</sequence>
<dbReference type="Gene3D" id="3.40.50.2000">
    <property type="entry name" value="Glycogen Phosphorylase B"/>
    <property type="match status" value="1"/>
</dbReference>
<dbReference type="EMBL" id="JACCFY010000001">
    <property type="protein sequence ID" value="NYJ76951.1"/>
    <property type="molecule type" value="Genomic_DNA"/>
</dbReference>